<dbReference type="PANTHER" id="PTHR11941">
    <property type="entry name" value="ENOYL-COA HYDRATASE-RELATED"/>
    <property type="match status" value="1"/>
</dbReference>
<dbReference type="InterPro" id="IPR001753">
    <property type="entry name" value="Enoyl-CoA_hydra/iso"/>
</dbReference>
<dbReference type="PROSITE" id="PS00166">
    <property type="entry name" value="ENOYL_COA_HYDRATASE"/>
    <property type="match status" value="1"/>
</dbReference>
<reference evidence="4 5" key="1">
    <citation type="submission" date="2019-07" db="EMBL/GenBank/DDBJ databases">
        <title>Whole genome shotgun sequence of Reyranella soli NBRC 108950.</title>
        <authorList>
            <person name="Hosoyama A."/>
            <person name="Uohara A."/>
            <person name="Ohji S."/>
            <person name="Ichikawa N."/>
        </authorList>
    </citation>
    <scope>NUCLEOTIDE SEQUENCE [LARGE SCALE GENOMIC DNA]</scope>
    <source>
        <strain evidence="4 5">NBRC 108950</strain>
    </source>
</reference>
<dbReference type="Pfam" id="PF00378">
    <property type="entry name" value="ECH_1"/>
    <property type="match status" value="1"/>
</dbReference>
<comment type="caution">
    <text evidence="4">The sequence shown here is derived from an EMBL/GenBank/DDBJ whole genome shotgun (WGS) entry which is preliminary data.</text>
</comment>
<evidence type="ECO:0000256" key="2">
    <source>
        <dbReference type="ARBA" id="ARBA00023239"/>
    </source>
</evidence>
<dbReference type="Gene3D" id="1.10.12.10">
    <property type="entry name" value="Lyase 2-enoyl-coa Hydratase, Chain A, domain 2"/>
    <property type="match status" value="1"/>
</dbReference>
<evidence type="ECO:0000256" key="3">
    <source>
        <dbReference type="RuleBase" id="RU003707"/>
    </source>
</evidence>
<dbReference type="InterPro" id="IPR029045">
    <property type="entry name" value="ClpP/crotonase-like_dom_sf"/>
</dbReference>
<evidence type="ECO:0000256" key="1">
    <source>
        <dbReference type="ARBA" id="ARBA00005254"/>
    </source>
</evidence>
<gene>
    <name evidence="4" type="ORF">RSO01_16180</name>
</gene>
<proteinExistence type="inferred from homology"/>
<dbReference type="InterPro" id="IPR014748">
    <property type="entry name" value="Enoyl-CoA_hydra_C"/>
</dbReference>
<sequence length="267" mass="27648">MGNFLSSPAEEIVVTVADGIVTVTLNRPAKRNAVSLAMWRRLAEIFAGVGQQDGVRAVVLTGAGGNFCAGADISEFATVRADSKMGEAYEAVADRATRAVRDCELPTIAAVSGYAMGGGCGLALACDFRIGDASTRMGIPAARLGIVYGPLDCSLLLRQVGLANAKRVLYSGRAFDLADCRRMGLADMAAEQGSALEAAHAFAADLSKNAPLSIRGAKLVLDALATGTADARAGEIDVFIGRAMDSADYKEGAAAFAAKRPPRFVGR</sequence>
<dbReference type="PANTHER" id="PTHR11941:SF54">
    <property type="entry name" value="ENOYL-COA HYDRATASE, MITOCHONDRIAL"/>
    <property type="match status" value="1"/>
</dbReference>
<dbReference type="EMBL" id="BKAJ01000030">
    <property type="protein sequence ID" value="GEP54452.1"/>
    <property type="molecule type" value="Genomic_DNA"/>
</dbReference>
<dbReference type="CDD" id="cd06558">
    <property type="entry name" value="crotonase-like"/>
    <property type="match status" value="1"/>
</dbReference>
<dbReference type="Gene3D" id="3.90.226.10">
    <property type="entry name" value="2-enoyl-CoA Hydratase, Chain A, domain 1"/>
    <property type="match status" value="1"/>
</dbReference>
<dbReference type="GO" id="GO:0016829">
    <property type="term" value="F:lyase activity"/>
    <property type="evidence" value="ECO:0007669"/>
    <property type="project" value="UniProtKB-KW"/>
</dbReference>
<evidence type="ECO:0000313" key="5">
    <source>
        <dbReference type="Proteomes" id="UP000321058"/>
    </source>
</evidence>
<dbReference type="SUPFAM" id="SSF52096">
    <property type="entry name" value="ClpP/crotonase"/>
    <property type="match status" value="1"/>
</dbReference>
<comment type="similarity">
    <text evidence="1 3">Belongs to the enoyl-CoA hydratase/isomerase family.</text>
</comment>
<keyword evidence="5" id="KW-1185">Reference proteome</keyword>
<evidence type="ECO:0000313" key="4">
    <source>
        <dbReference type="EMBL" id="GEP54452.1"/>
    </source>
</evidence>
<dbReference type="AlphaFoldDB" id="A0A512N634"/>
<dbReference type="InterPro" id="IPR018376">
    <property type="entry name" value="Enoyl-CoA_hyd/isom_CS"/>
</dbReference>
<accession>A0A512N634</accession>
<organism evidence="4 5">
    <name type="scientific">Reyranella soli</name>
    <dbReference type="NCBI Taxonomy" id="1230389"/>
    <lineage>
        <taxon>Bacteria</taxon>
        <taxon>Pseudomonadati</taxon>
        <taxon>Pseudomonadota</taxon>
        <taxon>Alphaproteobacteria</taxon>
        <taxon>Hyphomicrobiales</taxon>
        <taxon>Reyranellaceae</taxon>
        <taxon>Reyranella</taxon>
    </lineage>
</organism>
<dbReference type="GO" id="GO:0006635">
    <property type="term" value="P:fatty acid beta-oxidation"/>
    <property type="evidence" value="ECO:0007669"/>
    <property type="project" value="TreeGrafter"/>
</dbReference>
<protein>
    <submittedName>
        <fullName evidence="4">3-hydroxybutyryl-CoA dehydratase</fullName>
    </submittedName>
</protein>
<keyword evidence="2" id="KW-0456">Lyase</keyword>
<name>A0A512N634_9HYPH</name>
<dbReference type="Proteomes" id="UP000321058">
    <property type="component" value="Unassembled WGS sequence"/>
</dbReference>